<evidence type="ECO:0000256" key="1">
    <source>
        <dbReference type="SAM" id="SignalP"/>
    </source>
</evidence>
<feature type="domain" description="MD-2-related lipid-recognition" evidence="2">
    <location>
        <begin position="25"/>
        <end position="155"/>
    </location>
</feature>
<reference evidence="3" key="1">
    <citation type="submission" date="2020-03" db="EMBL/GenBank/DDBJ databases">
        <authorList>
            <person name="Chebbi M.A."/>
            <person name="Drezen J.M."/>
        </authorList>
    </citation>
    <scope>NUCLEOTIDE SEQUENCE</scope>
    <source>
        <tissue evidence="3">Whole body</tissue>
    </source>
</reference>
<feature type="signal peptide" evidence="1">
    <location>
        <begin position="1"/>
        <end position="17"/>
    </location>
</feature>
<gene>
    <name evidence="3" type="ORF">G9C98_008198</name>
</gene>
<keyword evidence="4" id="KW-1185">Reference proteome</keyword>
<proteinExistence type="predicted"/>
<dbReference type="AlphaFoldDB" id="A0A8J5UVQ3"/>
<sequence length="171" mass="19265">MIAKVIMLSLYMTYVTANTLQSSPYRLCKNKPPPYFFRVTDCGPTESVCPFYMRSPINSIFTFTIPDATKSMKVKAEFKYNNSGVWWPNILPLKSGCLAGNNVNQCPAEQGQVGSYSTGPITIPDIPFQNNIPLTVKFMLKDDEDRDIFCLIVDTIIKRRPVASSETNYVL</sequence>
<protein>
    <recommendedName>
        <fullName evidence="2">MD-2-related lipid-recognition domain-containing protein</fullName>
    </recommendedName>
</protein>
<keyword evidence="1" id="KW-0732">Signal</keyword>
<organism evidence="3 4">
    <name type="scientific">Cotesia typhae</name>
    <dbReference type="NCBI Taxonomy" id="2053667"/>
    <lineage>
        <taxon>Eukaryota</taxon>
        <taxon>Metazoa</taxon>
        <taxon>Ecdysozoa</taxon>
        <taxon>Arthropoda</taxon>
        <taxon>Hexapoda</taxon>
        <taxon>Insecta</taxon>
        <taxon>Pterygota</taxon>
        <taxon>Neoptera</taxon>
        <taxon>Endopterygota</taxon>
        <taxon>Hymenoptera</taxon>
        <taxon>Apocrita</taxon>
        <taxon>Ichneumonoidea</taxon>
        <taxon>Braconidae</taxon>
        <taxon>Microgastrinae</taxon>
        <taxon>Cotesia</taxon>
    </lineage>
</organism>
<dbReference type="InterPro" id="IPR003172">
    <property type="entry name" value="ML_dom"/>
</dbReference>
<dbReference type="OrthoDB" id="6489092at2759"/>
<name>A0A8J5UVQ3_9HYME</name>
<dbReference type="EMBL" id="JAAOIC020000035">
    <property type="protein sequence ID" value="KAG8039555.1"/>
    <property type="molecule type" value="Genomic_DNA"/>
</dbReference>
<feature type="chain" id="PRO_5035209302" description="MD-2-related lipid-recognition domain-containing protein" evidence="1">
    <location>
        <begin position="18"/>
        <end position="171"/>
    </location>
</feature>
<evidence type="ECO:0000259" key="2">
    <source>
        <dbReference type="SMART" id="SM00737"/>
    </source>
</evidence>
<dbReference type="Pfam" id="PF02221">
    <property type="entry name" value="E1_DerP2_DerF2"/>
    <property type="match status" value="1"/>
</dbReference>
<evidence type="ECO:0000313" key="4">
    <source>
        <dbReference type="Proteomes" id="UP000729913"/>
    </source>
</evidence>
<accession>A0A8J5UVQ3</accession>
<dbReference type="SMART" id="SM00737">
    <property type="entry name" value="ML"/>
    <property type="match status" value="1"/>
</dbReference>
<dbReference type="Proteomes" id="UP000729913">
    <property type="component" value="Unassembled WGS sequence"/>
</dbReference>
<evidence type="ECO:0000313" key="3">
    <source>
        <dbReference type="EMBL" id="KAG8039555.1"/>
    </source>
</evidence>
<reference evidence="3" key="2">
    <citation type="submission" date="2021-04" db="EMBL/GenBank/DDBJ databases">
        <title>Genome-wide patterns of bracovirus chromosomal integration into multiple host tissues during parasitism.</title>
        <authorList>
            <person name="Chebbi M.A.C."/>
        </authorList>
    </citation>
    <scope>NUCLEOTIDE SEQUENCE</scope>
    <source>
        <tissue evidence="3">Whole body</tissue>
    </source>
</reference>
<comment type="caution">
    <text evidence="3">The sequence shown here is derived from an EMBL/GenBank/DDBJ whole genome shotgun (WGS) entry which is preliminary data.</text>
</comment>